<dbReference type="PROSITE" id="PS51387">
    <property type="entry name" value="FAD_PCMH"/>
    <property type="match status" value="1"/>
</dbReference>
<dbReference type="InterPro" id="IPR016167">
    <property type="entry name" value="FAD-bd_PCMH_sub1"/>
</dbReference>
<dbReference type="Gene3D" id="3.30.465.10">
    <property type="match status" value="1"/>
</dbReference>
<keyword evidence="3" id="KW-0131">Cell cycle</keyword>
<keyword evidence="3" id="KW-0560">Oxidoreductase</keyword>
<proteinExistence type="inferred from homology"/>
<comment type="function">
    <text evidence="3">Cell wall formation.</text>
</comment>
<keyword evidence="2 3" id="KW-0274">FAD</keyword>
<dbReference type="InterPro" id="IPR016169">
    <property type="entry name" value="FAD-bd_PCMH_sub2"/>
</dbReference>
<comment type="catalytic activity">
    <reaction evidence="3">
        <text>UDP-N-acetyl-alpha-D-muramate + NADP(+) = UDP-N-acetyl-3-O-(1-carboxyvinyl)-alpha-D-glucosamine + NADPH + H(+)</text>
        <dbReference type="Rhea" id="RHEA:12248"/>
        <dbReference type="ChEBI" id="CHEBI:15378"/>
        <dbReference type="ChEBI" id="CHEBI:57783"/>
        <dbReference type="ChEBI" id="CHEBI:58349"/>
        <dbReference type="ChEBI" id="CHEBI:68483"/>
        <dbReference type="ChEBI" id="CHEBI:70757"/>
        <dbReference type="EC" id="1.3.1.98"/>
    </reaction>
</comment>
<keyword evidence="3" id="KW-0132">Cell division</keyword>
<keyword evidence="3" id="KW-0521">NADP</keyword>
<evidence type="ECO:0000256" key="3">
    <source>
        <dbReference type="HAMAP-Rule" id="MF_00037"/>
    </source>
</evidence>
<evidence type="ECO:0000313" key="5">
    <source>
        <dbReference type="EMBL" id="WWR11708.1"/>
    </source>
</evidence>
<dbReference type="InterPro" id="IPR006094">
    <property type="entry name" value="Oxid_FAD_bind_N"/>
</dbReference>
<dbReference type="InterPro" id="IPR036318">
    <property type="entry name" value="FAD-bd_PCMH-like_sf"/>
</dbReference>
<dbReference type="InterPro" id="IPR016166">
    <property type="entry name" value="FAD-bd_PCMH"/>
</dbReference>
<dbReference type="PANTHER" id="PTHR21071">
    <property type="entry name" value="UDP-N-ACETYLENOLPYRUVOYLGLUCOSAMINE REDUCTASE"/>
    <property type="match status" value="1"/>
</dbReference>
<dbReference type="Proteomes" id="UP001368618">
    <property type="component" value="Chromosome"/>
</dbReference>
<keyword evidence="3" id="KW-0963">Cytoplasm</keyword>
<protein>
    <recommendedName>
        <fullName evidence="3">UDP-N-acetylenolpyruvoylglucosamine reductase</fullName>
        <ecNumber evidence="3">1.3.1.98</ecNumber>
    </recommendedName>
    <alternativeName>
        <fullName evidence="3">UDP-N-acetylmuramate dehydrogenase</fullName>
    </alternativeName>
</protein>
<dbReference type="PANTHER" id="PTHR21071:SF4">
    <property type="entry name" value="UDP-N-ACETYLENOLPYRUVOYLGLUCOSAMINE REDUCTASE"/>
    <property type="match status" value="1"/>
</dbReference>
<evidence type="ECO:0000313" key="6">
    <source>
        <dbReference type="Proteomes" id="UP001368618"/>
    </source>
</evidence>
<keyword evidence="6" id="KW-1185">Reference proteome</keyword>
<dbReference type="InterPro" id="IPR003170">
    <property type="entry name" value="MurB"/>
</dbReference>
<sequence length="200" mass="22818">MINSYYNNFPFYGKLFIDISLSQFTTFKIGGKASRLYKPINIYDLVIFLKNLSLNEPLLWIGSGSNILIHDNDFLGTVIVTKKCLNNIFLLKNKYVYVEAGVSCMKLVSFCVKQNFSGIEFLSGIPGTIGGALNMNAGCFNQNIWSFVVSVEILNRNGIRYIRYPSDFIISYRCITGLKEDEWFISAIFSFSKKKKKKKN</sequence>
<comment type="pathway">
    <text evidence="3">Cell wall biogenesis; peptidoglycan biosynthesis.</text>
</comment>
<dbReference type="Gene3D" id="3.30.43.10">
    <property type="entry name" value="Uridine Diphospho-n-acetylenolpyruvylglucosamine Reductase, domain 2"/>
    <property type="match status" value="1"/>
</dbReference>
<dbReference type="HAMAP" id="MF_00037">
    <property type="entry name" value="MurB"/>
    <property type="match status" value="1"/>
</dbReference>
<dbReference type="EC" id="1.3.1.98" evidence="3"/>
<comment type="similarity">
    <text evidence="1 3">Belongs to the MurB family.</text>
</comment>
<evidence type="ECO:0000256" key="1">
    <source>
        <dbReference type="ARBA" id="ARBA00010485"/>
    </source>
</evidence>
<evidence type="ECO:0000259" key="4">
    <source>
        <dbReference type="PROSITE" id="PS51387"/>
    </source>
</evidence>
<keyword evidence="3" id="KW-0573">Peptidoglycan synthesis</keyword>
<dbReference type="EMBL" id="CP135137">
    <property type="protein sequence ID" value="WWR11708.1"/>
    <property type="molecule type" value="Genomic_DNA"/>
</dbReference>
<evidence type="ECO:0000256" key="2">
    <source>
        <dbReference type="ARBA" id="ARBA00022827"/>
    </source>
</evidence>
<organism evidence="5 6">
    <name type="scientific">Candidatus Legionella polyplacis</name>
    <dbReference type="NCBI Taxonomy" id="2005262"/>
    <lineage>
        <taxon>Bacteria</taxon>
        <taxon>Pseudomonadati</taxon>
        <taxon>Pseudomonadota</taxon>
        <taxon>Gammaproteobacteria</taxon>
        <taxon>Legionellales</taxon>
        <taxon>Legionellaceae</taxon>
        <taxon>Legionella</taxon>
    </lineage>
</organism>
<comment type="caution">
    <text evidence="3">Lacks conserved residue(s) required for the propagation of feature annotation.</text>
</comment>
<keyword evidence="3" id="KW-0133">Cell shape</keyword>
<feature type="domain" description="FAD-binding PCMH-type" evidence="4">
    <location>
        <begin position="29"/>
        <end position="194"/>
    </location>
</feature>
<feature type="active site" evidence="3">
    <location>
        <position position="173"/>
    </location>
</feature>
<keyword evidence="3" id="KW-0285">Flavoprotein</keyword>
<keyword evidence="3" id="KW-0961">Cell wall biogenesis/degradation</keyword>
<dbReference type="SUPFAM" id="SSF56176">
    <property type="entry name" value="FAD-binding/transporter-associated domain-like"/>
    <property type="match status" value="1"/>
</dbReference>
<reference evidence="5" key="1">
    <citation type="submission" date="2023-09" db="EMBL/GenBank/DDBJ databases">
        <title>Genomes of two closely related lineages of the louse Polyplax serrata with different host specificities.</title>
        <authorList>
            <person name="Martinu J."/>
            <person name="Tarabai H."/>
            <person name="Stefka J."/>
            <person name="Hypsa V."/>
        </authorList>
    </citation>
    <scope>NUCLEOTIDE SEQUENCE [LARGE SCALE GENOMIC DNA]</scope>
    <source>
        <strain evidence="5">98ZLc_SE</strain>
    </source>
</reference>
<dbReference type="RefSeq" id="WP_338516227.1">
    <property type="nucleotide sequence ID" value="NZ_CP135137.1"/>
</dbReference>
<comment type="cofactor">
    <cofactor evidence="3">
        <name>FAD</name>
        <dbReference type="ChEBI" id="CHEBI:57692"/>
    </cofactor>
</comment>
<comment type="subcellular location">
    <subcellularLocation>
        <location evidence="3">Cytoplasm</location>
    </subcellularLocation>
</comment>
<name>A0ABZ2H0Q3_9GAMM</name>
<gene>
    <name evidence="3" type="primary">murB</name>
    <name evidence="5" type="ORF">RQL39_00930</name>
</gene>
<accession>A0ABZ2H0Q3</accession>
<dbReference type="Pfam" id="PF01565">
    <property type="entry name" value="FAD_binding_4"/>
    <property type="match status" value="1"/>
</dbReference>